<dbReference type="InterPro" id="IPR019657">
    <property type="entry name" value="ComFB"/>
</dbReference>
<protein>
    <submittedName>
        <fullName evidence="1">Late competence development protein ComFB</fullName>
    </submittedName>
</protein>
<accession>A0A975Y7L8</accession>
<sequence length="155" mass="17890">MELLVVEEVDRQIQSLPLKIARYITPSEVVAYALNRLPPLYATSKRGWQRQLHRGRTEFYQKIATAVRQGIIAVQRDPLRANDALSFAEDNNNGSGIALQELRQLLQRDDLSWDNLSDIVEQALLNTLRGKVTWRRSSLAHNGEHANVDWERYRI</sequence>
<reference evidence="1" key="1">
    <citation type="submission" date="2017-04" db="EMBL/GenBank/DDBJ databases">
        <title>Genome deletions in a multicellular cyanobacterial endosymbiont for morphological adaptation in marine diatoms.</title>
        <authorList>
            <person name="Wang Y."/>
            <person name="Gao H."/>
            <person name="Li R."/>
            <person name="Xu X."/>
        </authorList>
    </citation>
    <scope>NUCLEOTIDE SEQUENCE</scope>
    <source>
        <strain evidence="1">FACHB 800</strain>
    </source>
</reference>
<dbReference type="AlphaFoldDB" id="A0A975Y7L8"/>
<name>A0A975Y7L8_9NOST</name>
<dbReference type="Pfam" id="PF10719">
    <property type="entry name" value="ComFB"/>
    <property type="match status" value="1"/>
</dbReference>
<dbReference type="KEGG" id="rsin:B6N60_05191"/>
<dbReference type="EMBL" id="CP021056">
    <property type="protein sequence ID" value="QXE26459.1"/>
    <property type="molecule type" value="Genomic_DNA"/>
</dbReference>
<dbReference type="Proteomes" id="UP000683511">
    <property type="component" value="Chromosome"/>
</dbReference>
<gene>
    <name evidence="1" type="ORF">B6N60_05191</name>
</gene>
<proteinExistence type="predicted"/>
<evidence type="ECO:0000313" key="2">
    <source>
        <dbReference type="Proteomes" id="UP000683511"/>
    </source>
</evidence>
<keyword evidence="2" id="KW-1185">Reference proteome</keyword>
<organism evidence="1 2">
    <name type="scientific">Richelia sinica FACHB-800</name>
    <dbReference type="NCBI Taxonomy" id="1357546"/>
    <lineage>
        <taxon>Bacteria</taxon>
        <taxon>Bacillati</taxon>
        <taxon>Cyanobacteriota</taxon>
        <taxon>Cyanophyceae</taxon>
        <taxon>Nostocales</taxon>
        <taxon>Nostocaceae</taxon>
        <taxon>Richelia</taxon>
    </lineage>
</organism>
<evidence type="ECO:0000313" key="1">
    <source>
        <dbReference type="EMBL" id="QXE26459.1"/>
    </source>
</evidence>